<keyword evidence="1" id="KW-0472">Membrane</keyword>
<protein>
    <submittedName>
        <fullName evidence="2">Uncharacterized protein</fullName>
    </submittedName>
</protein>
<evidence type="ECO:0000313" key="3">
    <source>
        <dbReference type="Proteomes" id="UP000756132"/>
    </source>
</evidence>
<dbReference type="Proteomes" id="UP000756132">
    <property type="component" value="Chromosome 2"/>
</dbReference>
<feature type="transmembrane region" description="Helical" evidence="1">
    <location>
        <begin position="6"/>
        <end position="28"/>
    </location>
</feature>
<gene>
    <name evidence="2" type="ORF">CLAFUR5_03291</name>
</gene>
<keyword evidence="1" id="KW-0812">Transmembrane</keyword>
<reference evidence="2" key="1">
    <citation type="submission" date="2021-12" db="EMBL/GenBank/DDBJ databases">
        <authorList>
            <person name="Zaccaron A."/>
            <person name="Stergiopoulos I."/>
        </authorList>
    </citation>
    <scope>NUCLEOTIDE SEQUENCE</scope>
    <source>
        <strain evidence="2">Race5_Kim</strain>
    </source>
</reference>
<organism evidence="2 3">
    <name type="scientific">Passalora fulva</name>
    <name type="common">Tomato leaf mold</name>
    <name type="synonym">Cladosporium fulvum</name>
    <dbReference type="NCBI Taxonomy" id="5499"/>
    <lineage>
        <taxon>Eukaryota</taxon>
        <taxon>Fungi</taxon>
        <taxon>Dikarya</taxon>
        <taxon>Ascomycota</taxon>
        <taxon>Pezizomycotina</taxon>
        <taxon>Dothideomycetes</taxon>
        <taxon>Dothideomycetidae</taxon>
        <taxon>Mycosphaerellales</taxon>
        <taxon>Mycosphaerellaceae</taxon>
        <taxon>Fulvia</taxon>
    </lineage>
</organism>
<dbReference type="GeneID" id="71983169"/>
<sequence>MGAAAWATPVGVLAGLAVAMFVFIWWWFPRHYRKGIQDDMDRVDEAKRQRELAVAEAEARGEHIDLEAQPKQAPRAYIAPVTAY</sequence>
<dbReference type="AlphaFoldDB" id="A0A9Q8LBF5"/>
<dbReference type="EMBL" id="CP090164">
    <property type="protein sequence ID" value="UJO14421.1"/>
    <property type="molecule type" value="Genomic_DNA"/>
</dbReference>
<accession>A0A9Q8LBF5</accession>
<name>A0A9Q8LBF5_PASFU</name>
<reference evidence="2" key="2">
    <citation type="journal article" date="2022" name="Microb. Genom.">
        <title>A chromosome-scale genome assembly of the tomato pathogen Cladosporium fulvum reveals a compartmentalized genome architecture and the presence of a dispensable chromosome.</title>
        <authorList>
            <person name="Zaccaron A.Z."/>
            <person name="Chen L.H."/>
            <person name="Samaras A."/>
            <person name="Stergiopoulos I."/>
        </authorList>
    </citation>
    <scope>NUCLEOTIDE SEQUENCE</scope>
    <source>
        <strain evidence="2">Race5_Kim</strain>
    </source>
</reference>
<dbReference type="OrthoDB" id="4136235at2759"/>
<dbReference type="RefSeq" id="XP_047758787.1">
    <property type="nucleotide sequence ID" value="XM_047902439.1"/>
</dbReference>
<proteinExistence type="predicted"/>
<evidence type="ECO:0000256" key="1">
    <source>
        <dbReference type="SAM" id="Phobius"/>
    </source>
</evidence>
<evidence type="ECO:0000313" key="2">
    <source>
        <dbReference type="EMBL" id="UJO14421.1"/>
    </source>
</evidence>
<keyword evidence="1" id="KW-1133">Transmembrane helix</keyword>
<dbReference type="KEGG" id="ffu:CLAFUR5_03291"/>
<keyword evidence="3" id="KW-1185">Reference proteome</keyword>